<sequence>MASANTLCKNLLNVNDVVIENHDFYSDSDGVKHLRIKARPKKWKKNFCPTCGRKCLGYDQATTIGKIWRGLDWGGILVEIECPTHRIICPEHGIATADVPWAYPGSRFTKDFDLTVAWLATYLPRSTVSHYMRIDWATVGRCITRTLNDIEPERSRRLNGLVNIGIDETSYKKGHKYITVVVNHDTNTVVWAAKGHGKTILEQFYRSLTPEQLSSIKVVTGDGARWITECVNEFTPECERCVDPFHVVEWVMSALDEVRREAWRDAYAEAQDISKEHPRKPGRPKSDDPISAKVTESKTRATEIKTSTFALGKAPENLTENQRLKVEMIAATNPRLYRAYLMKEKLRLLLKIKNIDEAEKELKKWLWWASHSRIPAFIELNKKIRRHKEHILNTIRLGMSNARIEAINNKIKLIVRKAYGFRNIQNMLDMVYLVCSDLVIPLSNRKSKSAQSA</sequence>
<organism evidence="4 5">
    <name type="scientific">Acetoanaerobium noterae</name>
    <dbReference type="NCBI Taxonomy" id="745369"/>
    <lineage>
        <taxon>Bacteria</taxon>
        <taxon>Bacillati</taxon>
        <taxon>Bacillota</taxon>
        <taxon>Clostridia</taxon>
        <taxon>Peptostreptococcales</taxon>
        <taxon>Filifactoraceae</taxon>
        <taxon>Acetoanaerobium</taxon>
    </lineage>
</organism>
<reference evidence="5" key="1">
    <citation type="submission" date="2017-02" db="EMBL/GenBank/DDBJ databases">
        <authorList>
            <person name="Varghese N."/>
            <person name="Submissions S."/>
        </authorList>
    </citation>
    <scope>NUCLEOTIDE SEQUENCE [LARGE SCALE GENOMIC DNA]</scope>
    <source>
        <strain evidence="5">ATCC 35199</strain>
    </source>
</reference>
<keyword evidence="5" id="KW-1185">Reference proteome</keyword>
<feature type="domain" description="Transposase IS204/IS1001/IS1096/IS1165 helix-turn-helix" evidence="3">
    <location>
        <begin position="98"/>
        <end position="145"/>
    </location>
</feature>
<dbReference type="InterPro" id="IPR032877">
    <property type="entry name" value="Transposase_HTH"/>
</dbReference>
<dbReference type="OrthoDB" id="2110692at2"/>
<protein>
    <submittedName>
        <fullName evidence="4">Transposase</fullName>
    </submittedName>
</protein>
<evidence type="ECO:0000313" key="4">
    <source>
        <dbReference type="EMBL" id="SKB70565.1"/>
    </source>
</evidence>
<dbReference type="NCBIfam" id="NF033550">
    <property type="entry name" value="transpos_ISL3"/>
    <property type="match status" value="1"/>
</dbReference>
<dbReference type="PANTHER" id="PTHR33498:SF1">
    <property type="entry name" value="TRANSPOSASE FOR INSERTION SEQUENCE ELEMENT IS1557"/>
    <property type="match status" value="1"/>
</dbReference>
<dbReference type="RefSeq" id="WP_079590600.1">
    <property type="nucleotide sequence ID" value="NZ_FUYN01000009.1"/>
</dbReference>
<feature type="compositionally biased region" description="Basic and acidic residues" evidence="1">
    <location>
        <begin position="284"/>
        <end position="298"/>
    </location>
</feature>
<proteinExistence type="predicted"/>
<evidence type="ECO:0000259" key="3">
    <source>
        <dbReference type="Pfam" id="PF13542"/>
    </source>
</evidence>
<name>A0A1T5DFT5_9FIRM</name>
<evidence type="ECO:0000256" key="1">
    <source>
        <dbReference type="SAM" id="MobiDB-lite"/>
    </source>
</evidence>
<dbReference type="Pfam" id="PF13542">
    <property type="entry name" value="HTH_Tnp_ISL3"/>
    <property type="match status" value="1"/>
</dbReference>
<evidence type="ECO:0000259" key="2">
    <source>
        <dbReference type="Pfam" id="PF01610"/>
    </source>
</evidence>
<dbReference type="InterPro" id="IPR047951">
    <property type="entry name" value="Transpos_ISL3"/>
</dbReference>
<dbReference type="Pfam" id="PF01610">
    <property type="entry name" value="DDE_Tnp_ISL3"/>
    <property type="match status" value="1"/>
</dbReference>
<accession>A0A1T5DFT5</accession>
<dbReference type="PANTHER" id="PTHR33498">
    <property type="entry name" value="TRANSPOSASE FOR INSERTION SEQUENCE ELEMENT IS1557"/>
    <property type="match status" value="1"/>
</dbReference>
<feature type="region of interest" description="Disordered" evidence="1">
    <location>
        <begin position="271"/>
        <end position="298"/>
    </location>
</feature>
<dbReference type="Proteomes" id="UP000243406">
    <property type="component" value="Unassembled WGS sequence"/>
</dbReference>
<feature type="domain" description="Transposase IS204/IS1001/IS1096/IS1165 DDE" evidence="2">
    <location>
        <begin position="164"/>
        <end position="427"/>
    </location>
</feature>
<dbReference type="EMBL" id="FUYN01000009">
    <property type="protein sequence ID" value="SKB70565.1"/>
    <property type="molecule type" value="Genomic_DNA"/>
</dbReference>
<dbReference type="AlphaFoldDB" id="A0A1T5DFT5"/>
<gene>
    <name evidence="4" type="ORF">SAMN02745120_2773</name>
</gene>
<dbReference type="InterPro" id="IPR002560">
    <property type="entry name" value="Transposase_DDE"/>
</dbReference>
<evidence type="ECO:0000313" key="5">
    <source>
        <dbReference type="Proteomes" id="UP000243406"/>
    </source>
</evidence>